<dbReference type="InterPro" id="IPR011042">
    <property type="entry name" value="6-blade_b-propeller_TolB-like"/>
</dbReference>
<dbReference type="Gene3D" id="2.120.10.30">
    <property type="entry name" value="TolB, C-terminal domain"/>
    <property type="match status" value="1"/>
</dbReference>
<dbReference type="AlphaFoldDB" id="S8BTI2"/>
<dbReference type="EMBL" id="AUSU01009940">
    <property type="protein sequence ID" value="EPS57699.1"/>
    <property type="molecule type" value="Genomic_DNA"/>
</dbReference>
<evidence type="ECO:0000313" key="2">
    <source>
        <dbReference type="EMBL" id="EPS57699.1"/>
    </source>
</evidence>
<evidence type="ECO:0000259" key="1">
    <source>
        <dbReference type="Pfam" id="PF07995"/>
    </source>
</evidence>
<dbReference type="SUPFAM" id="SSF50952">
    <property type="entry name" value="Soluble quinoprotein glucose dehydrogenase"/>
    <property type="match status" value="1"/>
</dbReference>
<comment type="caution">
    <text evidence="2">The sequence shown here is derived from an EMBL/GenBank/DDBJ whole genome shotgun (WGS) entry which is preliminary data.</text>
</comment>
<accession>S8BTI2</accession>
<sequence length="473" mass="51007">FFFFFLLLLPLSSPFPQCTDLRAPATLTGDLSFCSSYARGGTSCCDASQDLRLRRHFDAMNVSHPLCASSLKSLLCARCDPFSAELFGVSESQIPILCNSSSSTAADFCSSLWDSCQDALILDSPFAASLRQGGDLRPLRNSTAYSKLTDLWQSKSDFCDAFGGGGGGSRNSSLCFDGRPVSFENGAGSTSTTAGLCLEKLGNGSYINLVPHPDGSNRAFFSNLAGKVFLATVPDQDSGGVLGLDESNPFVDLTDQVYLYTTFGMTGLAFHPDFVSNGRFFAAFNCDRNKSPDCRGTCACNSDVGCDPSQLASPAGGEPCRYHTVIAEYSANGTAASTPSTAKKASPEEVRRIFTMGLPFTADHGGQILFGPADGYLYFMMGDGGEKGDPYNFAQNKKSLLGKIMRLDVNNIPSAEQIASLGLWGNYSTPEDNPHREDKEMQPEIWAYGFRNPWRCSFDSERPSYFLCADIGQ</sequence>
<dbReference type="InterPro" id="IPR011041">
    <property type="entry name" value="Quinoprot_gluc/sorb_DH_b-prop"/>
</dbReference>
<dbReference type="PANTHER" id="PTHR19328:SF60">
    <property type="entry name" value="HIPL1 PROTEIN-LIKE"/>
    <property type="match status" value="1"/>
</dbReference>
<dbReference type="PANTHER" id="PTHR19328">
    <property type="entry name" value="HEDGEHOG-INTERACTING PROTEIN"/>
    <property type="match status" value="1"/>
</dbReference>
<feature type="non-terminal residue" evidence="2">
    <location>
        <position position="1"/>
    </location>
</feature>
<organism evidence="2 3">
    <name type="scientific">Genlisea aurea</name>
    <dbReference type="NCBI Taxonomy" id="192259"/>
    <lineage>
        <taxon>Eukaryota</taxon>
        <taxon>Viridiplantae</taxon>
        <taxon>Streptophyta</taxon>
        <taxon>Embryophyta</taxon>
        <taxon>Tracheophyta</taxon>
        <taxon>Spermatophyta</taxon>
        <taxon>Magnoliopsida</taxon>
        <taxon>eudicotyledons</taxon>
        <taxon>Gunneridae</taxon>
        <taxon>Pentapetalae</taxon>
        <taxon>asterids</taxon>
        <taxon>lamiids</taxon>
        <taxon>Lamiales</taxon>
        <taxon>Lentibulariaceae</taxon>
        <taxon>Genlisea</taxon>
    </lineage>
</organism>
<dbReference type="Pfam" id="PF07995">
    <property type="entry name" value="GSDH"/>
    <property type="match status" value="1"/>
</dbReference>
<proteinExistence type="predicted"/>
<dbReference type="InterPro" id="IPR012938">
    <property type="entry name" value="Glc/Sorbosone_DH"/>
</dbReference>
<gene>
    <name evidence="2" type="ORF">M569_17118</name>
</gene>
<feature type="domain" description="Glucose/Sorbosone dehydrogenase" evidence="1">
    <location>
        <begin position="251"/>
        <end position="460"/>
    </location>
</feature>
<name>S8BTI2_9LAMI</name>
<feature type="non-terminal residue" evidence="2">
    <location>
        <position position="473"/>
    </location>
</feature>
<keyword evidence="3" id="KW-1185">Reference proteome</keyword>
<dbReference type="Proteomes" id="UP000015453">
    <property type="component" value="Unassembled WGS sequence"/>
</dbReference>
<evidence type="ECO:0000313" key="3">
    <source>
        <dbReference type="Proteomes" id="UP000015453"/>
    </source>
</evidence>
<protein>
    <recommendedName>
        <fullName evidence="1">Glucose/Sorbosone dehydrogenase domain-containing protein</fullName>
    </recommendedName>
</protein>
<dbReference type="OrthoDB" id="10266706at2759"/>
<reference evidence="2 3" key="1">
    <citation type="journal article" date="2013" name="BMC Genomics">
        <title>The miniature genome of a carnivorous plant Genlisea aurea contains a low number of genes and short non-coding sequences.</title>
        <authorList>
            <person name="Leushkin E.V."/>
            <person name="Sutormin R.A."/>
            <person name="Nabieva E.R."/>
            <person name="Penin A.A."/>
            <person name="Kondrashov A.S."/>
            <person name="Logacheva M.D."/>
        </authorList>
    </citation>
    <scope>NUCLEOTIDE SEQUENCE [LARGE SCALE GENOMIC DNA]</scope>
</reference>